<name>A0AAD8HMB9_9APIA</name>
<dbReference type="GO" id="GO:0006355">
    <property type="term" value="P:regulation of DNA-templated transcription"/>
    <property type="evidence" value="ECO:0007669"/>
    <property type="project" value="InterPro"/>
</dbReference>
<dbReference type="EMBL" id="JAUIZM010000008">
    <property type="protein sequence ID" value="KAK1368770.1"/>
    <property type="molecule type" value="Genomic_DNA"/>
</dbReference>
<dbReference type="PANTHER" id="PTHR35130:SF1">
    <property type="entry name" value="MEDIATOR OF RNA POLYMERASE II TRANSCRIPTION SUBUNIT 16"/>
    <property type="match status" value="1"/>
</dbReference>
<organism evidence="1 2">
    <name type="scientific">Heracleum sosnowskyi</name>
    <dbReference type="NCBI Taxonomy" id="360622"/>
    <lineage>
        <taxon>Eukaryota</taxon>
        <taxon>Viridiplantae</taxon>
        <taxon>Streptophyta</taxon>
        <taxon>Embryophyta</taxon>
        <taxon>Tracheophyta</taxon>
        <taxon>Spermatophyta</taxon>
        <taxon>Magnoliopsida</taxon>
        <taxon>eudicotyledons</taxon>
        <taxon>Gunneridae</taxon>
        <taxon>Pentapetalae</taxon>
        <taxon>asterids</taxon>
        <taxon>campanulids</taxon>
        <taxon>Apiales</taxon>
        <taxon>Apiaceae</taxon>
        <taxon>Apioideae</taxon>
        <taxon>apioid superclade</taxon>
        <taxon>Tordylieae</taxon>
        <taxon>Tordyliinae</taxon>
        <taxon>Heracleum</taxon>
    </lineage>
</organism>
<dbReference type="InterPro" id="IPR038836">
    <property type="entry name" value="MED16"/>
</dbReference>
<proteinExistence type="predicted"/>
<sequence length="212" mass="23668">MVLLLSSKDVYVKREFKQVAVQFIEWSPAACPRALLIANFHGRITIWTHPTQGTANLVKDASCWQRDYEWGQDIAVVTKWLSGMSPYRWLSSKSGSNTQTTLEEKFLSQQPQASGRICGAEKMFQSHAKFLLLLSFTAEMAFLVEGLEVSGDTSIEEYIIGPTNDLTEDRDPEAEKEQIKLYGPEAGLSWVAKPVRGQSTIGLVSRHGSLVN</sequence>
<evidence type="ECO:0000313" key="2">
    <source>
        <dbReference type="Proteomes" id="UP001237642"/>
    </source>
</evidence>
<comment type="caution">
    <text evidence="1">The sequence shown here is derived from an EMBL/GenBank/DDBJ whole genome shotgun (WGS) entry which is preliminary data.</text>
</comment>
<dbReference type="Proteomes" id="UP001237642">
    <property type="component" value="Unassembled WGS sequence"/>
</dbReference>
<evidence type="ECO:0000313" key="1">
    <source>
        <dbReference type="EMBL" id="KAK1368770.1"/>
    </source>
</evidence>
<keyword evidence="2" id="KW-1185">Reference proteome</keyword>
<dbReference type="AlphaFoldDB" id="A0AAD8HMB9"/>
<reference evidence="1" key="1">
    <citation type="submission" date="2023-02" db="EMBL/GenBank/DDBJ databases">
        <title>Genome of toxic invasive species Heracleum sosnowskyi carries increased number of genes despite the absence of recent whole-genome duplications.</title>
        <authorList>
            <person name="Schelkunov M."/>
            <person name="Shtratnikova V."/>
            <person name="Makarenko M."/>
            <person name="Klepikova A."/>
            <person name="Omelchenko D."/>
            <person name="Novikova G."/>
            <person name="Obukhova E."/>
            <person name="Bogdanov V."/>
            <person name="Penin A."/>
            <person name="Logacheva M."/>
        </authorList>
    </citation>
    <scope>NUCLEOTIDE SEQUENCE</scope>
    <source>
        <strain evidence="1">Hsosn_3</strain>
        <tissue evidence="1">Leaf</tissue>
    </source>
</reference>
<dbReference type="PANTHER" id="PTHR35130">
    <property type="entry name" value="MEDIATOR OF RNA POLYMERASE II TRANSCRIPTION SUBUNIT 16"/>
    <property type="match status" value="1"/>
</dbReference>
<reference evidence="1" key="2">
    <citation type="submission" date="2023-05" db="EMBL/GenBank/DDBJ databases">
        <authorList>
            <person name="Schelkunov M.I."/>
        </authorList>
    </citation>
    <scope>NUCLEOTIDE SEQUENCE</scope>
    <source>
        <strain evidence="1">Hsosn_3</strain>
        <tissue evidence="1">Leaf</tissue>
    </source>
</reference>
<dbReference type="GO" id="GO:0016592">
    <property type="term" value="C:mediator complex"/>
    <property type="evidence" value="ECO:0007669"/>
    <property type="project" value="InterPro"/>
</dbReference>
<gene>
    <name evidence="1" type="ORF">POM88_034862</name>
</gene>
<accession>A0AAD8HMB9</accession>
<protein>
    <submittedName>
        <fullName evidence="1">Uncharacterized protein</fullName>
    </submittedName>
</protein>